<dbReference type="KEGG" id="vcn:VOLCADRAFT_103459"/>
<dbReference type="InterPro" id="IPR024079">
    <property type="entry name" value="MetalloPept_cat_dom_sf"/>
</dbReference>
<name>D8TM15_VOLCA</name>
<feature type="compositionally biased region" description="Pro residues" evidence="2">
    <location>
        <begin position="96"/>
        <end position="145"/>
    </location>
</feature>
<dbReference type="PANTHER" id="PTHR13037:SF24">
    <property type="entry name" value="POLYCOMB PROTEIN PCL-RELATED"/>
    <property type="match status" value="1"/>
</dbReference>
<dbReference type="eggNOG" id="ENOG502QURU">
    <property type="taxonomic scope" value="Eukaryota"/>
</dbReference>
<evidence type="ECO:0000259" key="3">
    <source>
        <dbReference type="Pfam" id="PF05548"/>
    </source>
</evidence>
<feature type="compositionally biased region" description="Pro residues" evidence="2">
    <location>
        <begin position="44"/>
        <end position="58"/>
    </location>
</feature>
<gene>
    <name evidence="4" type="ORF">VOLCADRAFT_103459</name>
</gene>
<organism evidence="5">
    <name type="scientific">Volvox carteri f. nagariensis</name>
    <dbReference type="NCBI Taxonomy" id="3068"/>
    <lineage>
        <taxon>Eukaryota</taxon>
        <taxon>Viridiplantae</taxon>
        <taxon>Chlorophyta</taxon>
        <taxon>core chlorophytes</taxon>
        <taxon>Chlorophyceae</taxon>
        <taxon>CS clade</taxon>
        <taxon>Chlamydomonadales</taxon>
        <taxon>Volvocaceae</taxon>
        <taxon>Volvox</taxon>
    </lineage>
</organism>
<dbReference type="AlphaFoldDB" id="D8TM15"/>
<keyword evidence="1" id="KW-0945">Host-virus interaction</keyword>
<evidence type="ECO:0000256" key="2">
    <source>
        <dbReference type="SAM" id="MobiDB-lite"/>
    </source>
</evidence>
<dbReference type="GeneID" id="9620343"/>
<dbReference type="GO" id="GO:0008237">
    <property type="term" value="F:metallopeptidase activity"/>
    <property type="evidence" value="ECO:0007669"/>
    <property type="project" value="InterPro"/>
</dbReference>
<feature type="region of interest" description="Disordered" evidence="2">
    <location>
        <begin position="33"/>
        <end position="171"/>
    </location>
</feature>
<accession>D8TM15</accession>
<dbReference type="PANTHER" id="PTHR13037">
    <property type="entry name" value="FORMIN"/>
    <property type="match status" value="1"/>
</dbReference>
<dbReference type="Pfam" id="PF05548">
    <property type="entry name" value="Peptidase_M11"/>
    <property type="match status" value="1"/>
</dbReference>
<protein>
    <recommendedName>
        <fullName evidence="3">Peptidase M11 gametolysin domain-containing protein</fullName>
    </recommendedName>
</protein>
<keyword evidence="5" id="KW-1185">Reference proteome</keyword>
<evidence type="ECO:0000313" key="4">
    <source>
        <dbReference type="EMBL" id="EFJ51428.1"/>
    </source>
</evidence>
<proteinExistence type="predicted"/>
<evidence type="ECO:0000256" key="1">
    <source>
        <dbReference type="ARBA" id="ARBA00022581"/>
    </source>
</evidence>
<dbReference type="RefSeq" id="XP_002947380.1">
    <property type="nucleotide sequence ID" value="XM_002947334.1"/>
</dbReference>
<dbReference type="Gene3D" id="3.40.390.10">
    <property type="entry name" value="Collagenase (Catalytic Domain)"/>
    <property type="match status" value="1"/>
</dbReference>
<feature type="domain" description="Peptidase M11 gametolysin" evidence="3">
    <location>
        <begin position="251"/>
        <end position="455"/>
    </location>
</feature>
<dbReference type="InParanoid" id="D8TM15"/>
<sequence>MLIPNDISMAGRVSMKGTSLTLPTQEQLPVLRAKTWTTMFARSPPSPPPPRPPPPSPPLAKAQKSPRLPGSPPPSPPPPLRKAPKAPRVPKSPENPSLPSPPKPPKAPRFPRPPKMPGSPPPLAPPSPRPPNPSRFPPSPPPPAPALRSPPVKRPNPPPPPPPEEQAQSDDAYVPVRDPKTLTSVVMAVDVCGEPSRANLTALQIAWATVLPNFFRQSSFGALLMPTDPKYNRVLRDHVNIGCPPGDRDLRVWGARADADARQRLQQDVSAYYSHVYIMPPSFGGVSYGVIMCPNYGTSDVPGVWTTVSAIPWTMVHEMGHNLGLFHSKGYDSNGVEQEYGDPSCPMGTNVVAHYNAPHSVWLGWTTPQRVLMDTDLIVGTWSTYTIKGLANTPVSSLQIYAGSWMFGRTESPLVWDRNDLLYVSFRHYNTSSVDVGLPEAQRNKVHIHRHARDVEDCGAPVLLASLDDGRIQSTWPKRGSKLMQDALSPLLTVTVTRIDTKAGIATVKLCRASQLTAETGAQCHDNLDNNCDGLVDNC</sequence>
<dbReference type="InterPro" id="IPR008752">
    <property type="entry name" value="Peptidase_M11"/>
</dbReference>
<feature type="compositionally biased region" description="Pro residues" evidence="2">
    <location>
        <begin position="152"/>
        <end position="164"/>
    </location>
</feature>
<evidence type="ECO:0000313" key="5">
    <source>
        <dbReference type="Proteomes" id="UP000001058"/>
    </source>
</evidence>
<dbReference type="SUPFAM" id="SSF55486">
    <property type="entry name" value="Metalloproteases ('zincins'), catalytic domain"/>
    <property type="match status" value="1"/>
</dbReference>
<dbReference type="Proteomes" id="UP000001058">
    <property type="component" value="Unassembled WGS sequence"/>
</dbReference>
<dbReference type="EMBL" id="GL378327">
    <property type="protein sequence ID" value="EFJ51428.1"/>
    <property type="molecule type" value="Genomic_DNA"/>
</dbReference>
<feature type="compositionally biased region" description="Pro residues" evidence="2">
    <location>
        <begin position="69"/>
        <end position="81"/>
    </location>
</feature>
<dbReference type="OrthoDB" id="543646at2759"/>
<reference evidence="4 5" key="1">
    <citation type="journal article" date="2010" name="Science">
        <title>Genomic analysis of organismal complexity in the multicellular green alga Volvox carteri.</title>
        <authorList>
            <person name="Prochnik S.E."/>
            <person name="Umen J."/>
            <person name="Nedelcu A.M."/>
            <person name="Hallmann A."/>
            <person name="Miller S.M."/>
            <person name="Nishii I."/>
            <person name="Ferris P."/>
            <person name="Kuo A."/>
            <person name="Mitros T."/>
            <person name="Fritz-Laylin L.K."/>
            <person name="Hellsten U."/>
            <person name="Chapman J."/>
            <person name="Simakov O."/>
            <person name="Rensing S.A."/>
            <person name="Terry A."/>
            <person name="Pangilinan J."/>
            <person name="Kapitonov V."/>
            <person name="Jurka J."/>
            <person name="Salamov A."/>
            <person name="Shapiro H."/>
            <person name="Schmutz J."/>
            <person name="Grimwood J."/>
            <person name="Lindquist E."/>
            <person name="Lucas S."/>
            <person name="Grigoriev I.V."/>
            <person name="Schmitt R."/>
            <person name="Kirk D."/>
            <person name="Rokhsar D.S."/>
        </authorList>
    </citation>
    <scope>NUCLEOTIDE SEQUENCE [LARGE SCALE GENOMIC DNA]</scope>
    <source>
        <strain evidence="5">f. Nagariensis / Eve</strain>
    </source>
</reference>